<evidence type="ECO:0000256" key="10">
    <source>
        <dbReference type="ARBA" id="ARBA00023163"/>
    </source>
</evidence>
<gene>
    <name evidence="13" type="ORF">JIN83_11500</name>
</gene>
<comment type="caution">
    <text evidence="13">The sequence shown here is derived from an EMBL/GenBank/DDBJ whole genome shotgun (WGS) entry which is preliminary data.</text>
</comment>
<dbReference type="GO" id="GO:0003700">
    <property type="term" value="F:DNA-binding transcription factor activity"/>
    <property type="evidence" value="ECO:0007669"/>
    <property type="project" value="InterPro"/>
</dbReference>
<dbReference type="InterPro" id="IPR000847">
    <property type="entry name" value="LysR_HTH_N"/>
</dbReference>
<proteinExistence type="inferred from homology"/>
<dbReference type="InterPro" id="IPR005119">
    <property type="entry name" value="LysR_subst-bd"/>
</dbReference>
<evidence type="ECO:0000256" key="6">
    <source>
        <dbReference type="ARBA" id="ARBA00022605"/>
    </source>
</evidence>
<dbReference type="SUPFAM" id="SSF53850">
    <property type="entry name" value="Periplasmic binding protein-like II"/>
    <property type="match status" value="1"/>
</dbReference>
<dbReference type="CDD" id="cd08441">
    <property type="entry name" value="PBP2_MetR"/>
    <property type="match status" value="1"/>
</dbReference>
<dbReference type="EMBL" id="JAENIG010000007">
    <property type="protein sequence ID" value="MBK1855588.1"/>
    <property type="molecule type" value="Genomic_DNA"/>
</dbReference>
<keyword evidence="4" id="KW-0963">Cytoplasm</keyword>
<dbReference type="PRINTS" id="PR00039">
    <property type="entry name" value="HTHLYSR"/>
</dbReference>
<feature type="domain" description="HTH lysR-type" evidence="12">
    <location>
        <begin position="9"/>
        <end position="66"/>
    </location>
</feature>
<keyword evidence="9" id="KW-0010">Activator</keyword>
<dbReference type="SUPFAM" id="SSF46785">
    <property type="entry name" value="Winged helix' DNA-binding domain"/>
    <property type="match status" value="1"/>
</dbReference>
<keyword evidence="10" id="KW-0804">Transcription</keyword>
<evidence type="ECO:0000256" key="5">
    <source>
        <dbReference type="ARBA" id="ARBA00022491"/>
    </source>
</evidence>
<evidence type="ECO:0000256" key="7">
    <source>
        <dbReference type="ARBA" id="ARBA00023015"/>
    </source>
</evidence>
<evidence type="ECO:0000313" key="13">
    <source>
        <dbReference type="EMBL" id="MBK1855588.1"/>
    </source>
</evidence>
<evidence type="ECO:0000256" key="4">
    <source>
        <dbReference type="ARBA" id="ARBA00022490"/>
    </source>
</evidence>
<keyword evidence="5" id="KW-0678">Repressor</keyword>
<keyword evidence="8" id="KW-0238">DNA-binding</keyword>
<keyword evidence="7" id="KW-0805">Transcription regulation</keyword>
<organism evidence="13 14">
    <name type="scientific">Oceaniferula flava</name>
    <dbReference type="NCBI Taxonomy" id="2800421"/>
    <lineage>
        <taxon>Bacteria</taxon>
        <taxon>Pseudomonadati</taxon>
        <taxon>Verrucomicrobiota</taxon>
        <taxon>Verrucomicrobiia</taxon>
        <taxon>Verrucomicrobiales</taxon>
        <taxon>Verrucomicrobiaceae</taxon>
        <taxon>Oceaniferula</taxon>
    </lineage>
</organism>
<dbReference type="Pfam" id="PF03466">
    <property type="entry name" value="LysR_substrate"/>
    <property type="match status" value="1"/>
</dbReference>
<dbReference type="InterPro" id="IPR036388">
    <property type="entry name" value="WH-like_DNA-bd_sf"/>
</dbReference>
<evidence type="ECO:0000256" key="2">
    <source>
        <dbReference type="ARBA" id="ARBA00009437"/>
    </source>
</evidence>
<dbReference type="Pfam" id="PF00126">
    <property type="entry name" value="HTH_1"/>
    <property type="match status" value="1"/>
</dbReference>
<dbReference type="Gene3D" id="3.40.190.10">
    <property type="entry name" value="Periplasmic binding protein-like II"/>
    <property type="match status" value="1"/>
</dbReference>
<protein>
    <recommendedName>
        <fullName evidence="3">HTH-type transcriptional regulator MetR</fullName>
    </recommendedName>
</protein>
<comment type="similarity">
    <text evidence="2">Belongs to the LysR transcriptional regulatory family.</text>
</comment>
<evidence type="ECO:0000256" key="9">
    <source>
        <dbReference type="ARBA" id="ARBA00023159"/>
    </source>
</evidence>
<evidence type="ECO:0000256" key="11">
    <source>
        <dbReference type="ARBA" id="ARBA00023167"/>
    </source>
</evidence>
<dbReference type="InterPro" id="IPR036390">
    <property type="entry name" value="WH_DNA-bd_sf"/>
</dbReference>
<dbReference type="Proteomes" id="UP000634206">
    <property type="component" value="Unassembled WGS sequence"/>
</dbReference>
<dbReference type="InterPro" id="IPR037406">
    <property type="entry name" value="MetR_PBP2"/>
</dbReference>
<dbReference type="Gene3D" id="1.10.10.10">
    <property type="entry name" value="Winged helix-like DNA-binding domain superfamily/Winged helix DNA-binding domain"/>
    <property type="match status" value="1"/>
</dbReference>
<comment type="subcellular location">
    <subcellularLocation>
        <location evidence="1">Cytoplasm</location>
    </subcellularLocation>
</comment>
<keyword evidence="11" id="KW-0486">Methionine biosynthesis</keyword>
<reference evidence="13" key="1">
    <citation type="submission" date="2021-01" db="EMBL/GenBank/DDBJ databases">
        <title>Modified the classification status of verrucomicrobia.</title>
        <authorList>
            <person name="Feng X."/>
        </authorList>
    </citation>
    <scope>NUCLEOTIDE SEQUENCE</scope>
    <source>
        <strain evidence="13">5K15</strain>
    </source>
</reference>
<sequence length="312" mass="35748">MLAEGMQHLELRQMQTMIALAETGSLTRAAERVNLSQSALSHQIKALEERYEASLYVRKTSPLQWTREGERLLGLAYDVRRLIEDAERDLTKLKQGVSGQLRIAVECHSCFDWLMPAMDLFRESWPDVEMDLISGFHADPGGLLDEGRADMVIVSRNTRRKRTEYQPLFSFEMPALLANDHPLLAKDYLTARDFELENVICYPIPESRMDLYRKVLQPAGVRPRQQRRTELTVAILQLVASRRGIAVLPRWAVKQHLDSGYISERPVTRNGLQSELYAATQAGSSEHAYMRDFVKMMKSTMSKMFTDVTLLQ</sequence>
<dbReference type="PROSITE" id="PS50931">
    <property type="entry name" value="HTH_LYSR"/>
    <property type="match status" value="1"/>
</dbReference>
<dbReference type="AlphaFoldDB" id="A0AAE2SBU8"/>
<name>A0AAE2SBU8_9BACT</name>
<dbReference type="GO" id="GO:0009086">
    <property type="term" value="P:methionine biosynthetic process"/>
    <property type="evidence" value="ECO:0007669"/>
    <property type="project" value="UniProtKB-KW"/>
</dbReference>
<evidence type="ECO:0000256" key="8">
    <source>
        <dbReference type="ARBA" id="ARBA00023125"/>
    </source>
</evidence>
<dbReference type="PANTHER" id="PTHR30126">
    <property type="entry name" value="HTH-TYPE TRANSCRIPTIONAL REGULATOR"/>
    <property type="match status" value="1"/>
</dbReference>
<dbReference type="PANTHER" id="PTHR30126:SF25">
    <property type="entry name" value="HTH-TYPE TRANSCRIPTIONAL REGULATOR METR"/>
    <property type="match status" value="1"/>
</dbReference>
<evidence type="ECO:0000259" key="12">
    <source>
        <dbReference type="PROSITE" id="PS50931"/>
    </source>
</evidence>
<keyword evidence="14" id="KW-1185">Reference proteome</keyword>
<keyword evidence="6" id="KW-0028">Amino-acid biosynthesis</keyword>
<evidence type="ECO:0000256" key="3">
    <source>
        <dbReference type="ARBA" id="ARBA00019365"/>
    </source>
</evidence>
<dbReference type="GO" id="GO:0005737">
    <property type="term" value="C:cytoplasm"/>
    <property type="evidence" value="ECO:0007669"/>
    <property type="project" value="UniProtKB-SubCell"/>
</dbReference>
<accession>A0AAE2SBU8</accession>
<evidence type="ECO:0000313" key="14">
    <source>
        <dbReference type="Proteomes" id="UP000634206"/>
    </source>
</evidence>
<evidence type="ECO:0000256" key="1">
    <source>
        <dbReference type="ARBA" id="ARBA00004496"/>
    </source>
</evidence>
<dbReference type="GO" id="GO:0000976">
    <property type="term" value="F:transcription cis-regulatory region binding"/>
    <property type="evidence" value="ECO:0007669"/>
    <property type="project" value="TreeGrafter"/>
</dbReference>